<dbReference type="GO" id="GO:0009279">
    <property type="term" value="C:cell outer membrane"/>
    <property type="evidence" value="ECO:0007669"/>
    <property type="project" value="UniProtKB-SubCell"/>
</dbReference>
<feature type="chain" id="PRO_5012816868" evidence="6">
    <location>
        <begin position="21"/>
        <end position="239"/>
    </location>
</feature>
<dbReference type="InterPro" id="IPR011250">
    <property type="entry name" value="OMP/PagP_B-barrel"/>
</dbReference>
<dbReference type="SUPFAM" id="SSF56925">
    <property type="entry name" value="OMPA-like"/>
    <property type="match status" value="1"/>
</dbReference>
<keyword evidence="2 6" id="KW-0732">Signal</keyword>
<name>A0A1M7ZHX7_9HYPH</name>
<evidence type="ECO:0000256" key="2">
    <source>
        <dbReference type="ARBA" id="ARBA00022729"/>
    </source>
</evidence>
<organism evidence="8 9">
    <name type="scientific">Pseudoxanthobacter soli DSM 19599</name>
    <dbReference type="NCBI Taxonomy" id="1123029"/>
    <lineage>
        <taxon>Bacteria</taxon>
        <taxon>Pseudomonadati</taxon>
        <taxon>Pseudomonadota</taxon>
        <taxon>Alphaproteobacteria</taxon>
        <taxon>Hyphomicrobiales</taxon>
        <taxon>Segnochrobactraceae</taxon>
        <taxon>Pseudoxanthobacter</taxon>
    </lineage>
</organism>
<dbReference type="OrthoDB" id="8455142at2"/>
<evidence type="ECO:0000256" key="6">
    <source>
        <dbReference type="SAM" id="SignalP"/>
    </source>
</evidence>
<comment type="similarity">
    <text evidence="5">Belongs to the Omp25/RopB family.</text>
</comment>
<dbReference type="STRING" id="1123029.SAMN02745172_01728"/>
<dbReference type="PANTHER" id="PTHR34001:SF3">
    <property type="entry name" value="BLL7405 PROTEIN"/>
    <property type="match status" value="1"/>
</dbReference>
<dbReference type="NCBIfam" id="TIGR01414">
    <property type="entry name" value="autotrans_barl"/>
    <property type="match status" value="1"/>
</dbReference>
<evidence type="ECO:0000256" key="5">
    <source>
        <dbReference type="ARBA" id="ARBA00038306"/>
    </source>
</evidence>
<keyword evidence="3" id="KW-0472">Membrane</keyword>
<dbReference type="PANTHER" id="PTHR34001">
    <property type="entry name" value="BLL7405 PROTEIN"/>
    <property type="match status" value="1"/>
</dbReference>
<dbReference type="Gene3D" id="2.40.160.20">
    <property type="match status" value="1"/>
</dbReference>
<dbReference type="AlphaFoldDB" id="A0A1M7ZHX7"/>
<reference evidence="8 9" key="1">
    <citation type="submission" date="2016-12" db="EMBL/GenBank/DDBJ databases">
        <authorList>
            <person name="Song W.-J."/>
            <person name="Kurnit D.M."/>
        </authorList>
    </citation>
    <scope>NUCLEOTIDE SEQUENCE [LARGE SCALE GENOMIC DNA]</scope>
    <source>
        <strain evidence="8 9">DSM 19599</strain>
    </source>
</reference>
<evidence type="ECO:0000256" key="4">
    <source>
        <dbReference type="ARBA" id="ARBA00023237"/>
    </source>
</evidence>
<proteinExistence type="inferred from homology"/>
<accession>A0A1M7ZHX7</accession>
<evidence type="ECO:0000313" key="8">
    <source>
        <dbReference type="EMBL" id="SHO64484.1"/>
    </source>
</evidence>
<dbReference type="InterPro" id="IPR027385">
    <property type="entry name" value="Beta-barrel_OMP"/>
</dbReference>
<dbReference type="Proteomes" id="UP000186406">
    <property type="component" value="Unassembled WGS sequence"/>
</dbReference>
<keyword evidence="4" id="KW-0998">Cell outer membrane</keyword>
<protein>
    <submittedName>
        <fullName evidence="8">Outer membrane immunogenic protein</fullName>
    </submittedName>
</protein>
<comment type="subcellular location">
    <subcellularLocation>
        <location evidence="1">Cell outer membrane</location>
    </subcellularLocation>
</comment>
<feature type="signal peptide" evidence="6">
    <location>
        <begin position="1"/>
        <end position="20"/>
    </location>
</feature>
<dbReference type="InterPro" id="IPR006315">
    <property type="entry name" value="OM_autotransptr_brl_dom"/>
</dbReference>
<gene>
    <name evidence="8" type="ORF">SAMN02745172_01728</name>
</gene>
<dbReference type="RefSeq" id="WP_084564304.1">
    <property type="nucleotide sequence ID" value="NZ_FRXO01000003.1"/>
</dbReference>
<feature type="domain" description="Outer membrane protein beta-barrel" evidence="7">
    <location>
        <begin position="35"/>
        <end position="239"/>
    </location>
</feature>
<evidence type="ECO:0000313" key="9">
    <source>
        <dbReference type="Proteomes" id="UP000186406"/>
    </source>
</evidence>
<keyword evidence="9" id="KW-1185">Reference proteome</keyword>
<evidence type="ECO:0000259" key="7">
    <source>
        <dbReference type="Pfam" id="PF13505"/>
    </source>
</evidence>
<dbReference type="Pfam" id="PF13505">
    <property type="entry name" value="OMP_b-brl"/>
    <property type="match status" value="1"/>
</dbReference>
<dbReference type="InterPro" id="IPR051692">
    <property type="entry name" value="OMP-like"/>
</dbReference>
<evidence type="ECO:0000256" key="3">
    <source>
        <dbReference type="ARBA" id="ARBA00023136"/>
    </source>
</evidence>
<dbReference type="EMBL" id="FRXO01000003">
    <property type="protein sequence ID" value="SHO64484.1"/>
    <property type="molecule type" value="Genomic_DNA"/>
</dbReference>
<evidence type="ECO:0000256" key="1">
    <source>
        <dbReference type="ARBA" id="ARBA00004442"/>
    </source>
</evidence>
<sequence length="239" mass="24529">MKRLLLSSVAAFGLATTAMAADLPEPTPPVEVAPAPVAPVFNWTGAYLGASLGGSFGNGKVTGVDFGTPYSSNPSTSGVIGGIFGGYNYQVTPNFVIGAEADISATSAEGKSTIYAAGMPSALNYRSSSSYLGTVRARAGVAFDRFLVYGTGGLAYGDQEVRLRDTVNGGTVKSTSNRVGWTLGAGVEGGITQNLLARVEYLYADLGSESYGNSYGAIGLSAKAKLNTNIVRAGIAYKF</sequence>